<dbReference type="EMBL" id="CALNXI010000526">
    <property type="protein sequence ID" value="CAH3028657.1"/>
    <property type="molecule type" value="Genomic_DNA"/>
</dbReference>
<evidence type="ECO:0000259" key="2">
    <source>
        <dbReference type="PROSITE" id="PS51059"/>
    </source>
</evidence>
<organism evidence="3 4">
    <name type="scientific">Porites evermanni</name>
    <dbReference type="NCBI Taxonomy" id="104178"/>
    <lineage>
        <taxon>Eukaryota</taxon>
        <taxon>Metazoa</taxon>
        <taxon>Cnidaria</taxon>
        <taxon>Anthozoa</taxon>
        <taxon>Hexacorallia</taxon>
        <taxon>Scleractinia</taxon>
        <taxon>Fungiina</taxon>
        <taxon>Poritidae</taxon>
        <taxon>Porites</taxon>
    </lineage>
</organism>
<dbReference type="Pfam" id="PF00644">
    <property type="entry name" value="PARP"/>
    <property type="match status" value="1"/>
</dbReference>
<keyword evidence="1" id="KW-0328">Glycosyltransferase</keyword>
<comment type="caution">
    <text evidence="3">The sequence shown here is derived from an EMBL/GenBank/DDBJ whole genome shotgun (WGS) entry which is preliminary data.</text>
</comment>
<dbReference type="Proteomes" id="UP001159427">
    <property type="component" value="Unassembled WGS sequence"/>
</dbReference>
<keyword evidence="1" id="KW-0808">Transferase</keyword>
<dbReference type="CDD" id="cd01439">
    <property type="entry name" value="TCCD_inducible_PARP_like"/>
    <property type="match status" value="1"/>
</dbReference>
<gene>
    <name evidence="3" type="ORF">PEVE_00034584</name>
</gene>
<sequence>SNTLFPTQLYLQVLKKQDQKKGKITFVIDIKQFKEEDSPSWGDFGPYDNDALERLYCKVENLEVDVVLEDTAMRASCGDSTEAEELDKRPPGSYIPSHWSSMPPCEQYTHISLPKFSKEFKEVEQLFRKWMENDMEIEKISRVQNPFLWETYCRKKENMAEVANGDQRKVNEKRLFHGTSPSSVEAICKNNFDWRLNGKNATAYGKGSYFAVKASYSHKYTTEDGNKSRFMFLAKVLAGSYIKGESSYRRPPPKQPSNPVSDLYDSCVNRQSNPTIFVIFDKNQIYPEYIIQYRSN</sequence>
<accession>A0ABN8MMU2</accession>
<dbReference type="PANTHER" id="PTHR45740:SF2">
    <property type="entry name" value="POLY [ADP-RIBOSE] POLYMERASE"/>
    <property type="match status" value="1"/>
</dbReference>
<evidence type="ECO:0000313" key="4">
    <source>
        <dbReference type="Proteomes" id="UP001159427"/>
    </source>
</evidence>
<reference evidence="3 4" key="1">
    <citation type="submission" date="2022-05" db="EMBL/GenBank/DDBJ databases">
        <authorList>
            <consortium name="Genoscope - CEA"/>
            <person name="William W."/>
        </authorList>
    </citation>
    <scope>NUCLEOTIDE SEQUENCE [LARGE SCALE GENOMIC DNA]</scope>
</reference>
<feature type="domain" description="PARP catalytic" evidence="2">
    <location>
        <begin position="95"/>
        <end position="296"/>
    </location>
</feature>
<dbReference type="InterPro" id="IPR051712">
    <property type="entry name" value="ARTD-AVP"/>
</dbReference>
<proteinExistence type="predicted"/>
<dbReference type="Gene3D" id="3.90.228.10">
    <property type="match status" value="1"/>
</dbReference>
<dbReference type="InterPro" id="IPR012317">
    <property type="entry name" value="Poly(ADP-ribose)pol_cat_dom"/>
</dbReference>
<keyword evidence="1" id="KW-0520">NAD</keyword>
<name>A0ABN8MMU2_9CNID</name>
<dbReference type="PROSITE" id="PS51059">
    <property type="entry name" value="PARP_CATALYTIC"/>
    <property type="match status" value="1"/>
</dbReference>
<dbReference type="SUPFAM" id="SSF56399">
    <property type="entry name" value="ADP-ribosylation"/>
    <property type="match status" value="1"/>
</dbReference>
<dbReference type="EC" id="2.4.2.-" evidence="1"/>
<feature type="non-terminal residue" evidence="3">
    <location>
        <position position="1"/>
    </location>
</feature>
<protein>
    <recommendedName>
        <fullName evidence="1">Poly [ADP-ribose] polymerase</fullName>
        <shortName evidence="1">PARP</shortName>
        <ecNumber evidence="1">2.4.2.-</ecNumber>
    </recommendedName>
</protein>
<evidence type="ECO:0000256" key="1">
    <source>
        <dbReference type="RuleBase" id="RU362114"/>
    </source>
</evidence>
<keyword evidence="4" id="KW-1185">Reference proteome</keyword>
<evidence type="ECO:0000313" key="3">
    <source>
        <dbReference type="EMBL" id="CAH3028657.1"/>
    </source>
</evidence>
<dbReference type="PANTHER" id="PTHR45740">
    <property type="entry name" value="POLY [ADP-RIBOSE] POLYMERASE"/>
    <property type="match status" value="1"/>
</dbReference>